<evidence type="ECO:0000313" key="7">
    <source>
        <dbReference type="Proteomes" id="UP000031521"/>
    </source>
</evidence>
<dbReference type="PANTHER" id="PTHR42847">
    <property type="entry name" value="ALKANESULFONATE MONOOXYGENASE"/>
    <property type="match status" value="1"/>
</dbReference>
<gene>
    <name evidence="6" type="ORF">P73_1434</name>
</gene>
<dbReference type="RefSeq" id="WP_052453092.1">
    <property type="nucleotide sequence ID" value="NZ_CP004393.1"/>
</dbReference>
<dbReference type="InterPro" id="IPR036661">
    <property type="entry name" value="Luciferase-like_sf"/>
</dbReference>
<dbReference type="GO" id="GO:0008726">
    <property type="term" value="F:alkanesulfonate monooxygenase activity"/>
    <property type="evidence" value="ECO:0007669"/>
    <property type="project" value="TreeGrafter"/>
</dbReference>
<dbReference type="STRING" id="1208324.P73_1434"/>
<dbReference type="HOGENOM" id="CLU_027853_1_4_5"/>
<dbReference type="InterPro" id="IPR050172">
    <property type="entry name" value="SsuD_RutA_monooxygenase"/>
</dbReference>
<dbReference type="Proteomes" id="UP000031521">
    <property type="component" value="Chromosome"/>
</dbReference>
<dbReference type="EMBL" id="CP004393">
    <property type="protein sequence ID" value="AJE46149.1"/>
    <property type="molecule type" value="Genomic_DNA"/>
</dbReference>
<name>A0A0B5DSY6_9RHOB</name>
<keyword evidence="7" id="KW-1185">Reference proteome</keyword>
<evidence type="ECO:0000256" key="3">
    <source>
        <dbReference type="ARBA" id="ARBA00023002"/>
    </source>
</evidence>
<proteinExistence type="predicted"/>
<keyword evidence="3" id="KW-0560">Oxidoreductase</keyword>
<dbReference type="SUPFAM" id="SSF51679">
    <property type="entry name" value="Bacterial luciferase-like"/>
    <property type="match status" value="1"/>
</dbReference>
<evidence type="ECO:0000256" key="2">
    <source>
        <dbReference type="ARBA" id="ARBA00022643"/>
    </source>
</evidence>
<keyword evidence="1" id="KW-0285">Flavoprotein</keyword>
<dbReference type="CDD" id="cd01094">
    <property type="entry name" value="Alkanesulfonate_monoxygenase"/>
    <property type="match status" value="1"/>
</dbReference>
<keyword evidence="4 6" id="KW-0503">Monooxygenase</keyword>
<organism evidence="6 7">
    <name type="scientific">Celeribacter indicus</name>
    <dbReference type="NCBI Taxonomy" id="1208324"/>
    <lineage>
        <taxon>Bacteria</taxon>
        <taxon>Pseudomonadati</taxon>
        <taxon>Pseudomonadota</taxon>
        <taxon>Alphaproteobacteria</taxon>
        <taxon>Rhodobacterales</taxon>
        <taxon>Roseobacteraceae</taxon>
        <taxon>Celeribacter</taxon>
    </lineage>
</organism>
<reference evidence="6 7" key="1">
    <citation type="journal article" date="2014" name="Int. J. Syst. Evol. Microbiol.">
        <title>Celeribacter indicus sp. nov., a polycyclic aromatic hydrocarbon-degrading bacterium from deep-sea sediment and reclassification of Huaishuia halophila as Celeribacter halophilus comb. nov.</title>
        <authorList>
            <person name="Lai Q."/>
            <person name="Cao J."/>
            <person name="Yuan J."/>
            <person name="Li F."/>
            <person name="Shao Z."/>
        </authorList>
    </citation>
    <scope>NUCLEOTIDE SEQUENCE [LARGE SCALE GENOMIC DNA]</scope>
    <source>
        <strain evidence="6">P73</strain>
    </source>
</reference>
<dbReference type="OrthoDB" id="9814695at2"/>
<accession>A0A0B5DSY6</accession>
<dbReference type="Pfam" id="PF00296">
    <property type="entry name" value="Bac_luciferase"/>
    <property type="match status" value="1"/>
</dbReference>
<evidence type="ECO:0000259" key="5">
    <source>
        <dbReference type="Pfam" id="PF00296"/>
    </source>
</evidence>
<dbReference type="InterPro" id="IPR011251">
    <property type="entry name" value="Luciferase-like_dom"/>
</dbReference>
<evidence type="ECO:0000256" key="1">
    <source>
        <dbReference type="ARBA" id="ARBA00022630"/>
    </source>
</evidence>
<dbReference type="Gene3D" id="3.20.20.30">
    <property type="entry name" value="Luciferase-like domain"/>
    <property type="match status" value="1"/>
</dbReference>
<evidence type="ECO:0000313" key="6">
    <source>
        <dbReference type="EMBL" id="AJE46149.1"/>
    </source>
</evidence>
<sequence>MPIELRARLSGISNQLSDQDSDFDRQAAYYGLALPRTAFDAPHFQKTARSFEDAGFDSALIAQTSASPDVWVLSALALAATDNLRIASAHRVGLQAPTLAARSLATLDRYSGGRTSVHIIQGSTNADQSRDGDHLPKEERYRRSAEFLDIFVRELTATEPFDYEGEFYRVTNARSDVLPIQLPHPPISSAGSSQQGIELAARYSSTFAITGEPIAGTVEILDKVRAASAKTGRRLKFWRDTNVIVAETDDAAWQKAERIRDRILASGKFGGIPAEAVGRQRIVEAAQRSDRHDRALFTGISVLFQGGVGPAFVGSVETVTAAVMDYYDLGIETFSIGLPAITEEDRALRHALLRSLRQAAAERDASTSTDTVREEV</sequence>
<protein>
    <submittedName>
        <fullName evidence="6">Alkanesulfonate monooxygenase</fullName>
    </submittedName>
</protein>
<dbReference type="PANTHER" id="PTHR42847:SF9">
    <property type="entry name" value="BLL6451 PROTEIN"/>
    <property type="match status" value="1"/>
</dbReference>
<dbReference type="GO" id="GO:0046306">
    <property type="term" value="P:alkanesulfonate catabolic process"/>
    <property type="evidence" value="ECO:0007669"/>
    <property type="project" value="TreeGrafter"/>
</dbReference>
<keyword evidence="2" id="KW-0288">FMN</keyword>
<dbReference type="AlphaFoldDB" id="A0A0B5DSY6"/>
<feature type="domain" description="Luciferase-like" evidence="5">
    <location>
        <begin position="39"/>
        <end position="332"/>
    </location>
</feature>
<dbReference type="KEGG" id="cid:P73_1434"/>
<evidence type="ECO:0000256" key="4">
    <source>
        <dbReference type="ARBA" id="ARBA00023033"/>
    </source>
</evidence>